<evidence type="ECO:0000313" key="8">
    <source>
        <dbReference type="EMBL" id="SMC85314.1"/>
    </source>
</evidence>
<keyword evidence="9" id="KW-1185">Reference proteome</keyword>
<comment type="catalytic activity">
    <reaction evidence="5">
        <text>a long-chain fatty acid + ATP + CoA = a long-chain fatty acyl-CoA + AMP + diphosphate</text>
        <dbReference type="Rhea" id="RHEA:15421"/>
        <dbReference type="ChEBI" id="CHEBI:30616"/>
        <dbReference type="ChEBI" id="CHEBI:33019"/>
        <dbReference type="ChEBI" id="CHEBI:57287"/>
        <dbReference type="ChEBI" id="CHEBI:57560"/>
        <dbReference type="ChEBI" id="CHEBI:83139"/>
        <dbReference type="ChEBI" id="CHEBI:456215"/>
        <dbReference type="EC" id="6.2.1.3"/>
    </reaction>
    <physiologicalReaction direction="left-to-right" evidence="5">
        <dbReference type="Rhea" id="RHEA:15422"/>
    </physiologicalReaction>
</comment>
<dbReference type="GO" id="GO:0004467">
    <property type="term" value="F:long-chain fatty acid-CoA ligase activity"/>
    <property type="evidence" value="ECO:0007669"/>
    <property type="project" value="UniProtKB-EC"/>
</dbReference>
<evidence type="ECO:0000256" key="4">
    <source>
        <dbReference type="ARBA" id="ARBA00023098"/>
    </source>
</evidence>
<dbReference type="Proteomes" id="UP000192674">
    <property type="component" value="Unassembled WGS sequence"/>
</dbReference>
<sequence>MGTADDVERAIEGHTVATLLRRNAGEFGDKPALSKGWSPGEVTTLTWAELRDHAAALAHGLAELGLAKGDRMLIMSSRRPEHWTSDLGALHLGAIPCTTYDTLSTEQIVFVARHSAAPVVVIEGAQQIDRWSAALPELPNLRKVVVIDESTIPAGDDRYVSYREVYEKGAVKHAADRAAFEQLTDAIVPEQPVCMIYTSGTTGDPKGVVISHHNVLFQAASVDIAHPLPMHGKSVAYLPLAHIAERMLGMYLATYKAAHVTAVPDHTQLVPALHGVRPFGIFGVPRVWEKMAAALQGGLAAMPEEQRAGVQMARDVALEVWRLGSEGKPVPEELLAKKQALDEKALLPIRTMLGLDKAHRGGNSGAAPIPVTVLDFLASIGIQVLEVWGLSETTGAATQNVPEAYRVGSVGRPIPGVEVKLGEDDELLVRGPIVFMGYLQEDGSIKPEVDADGWYATGDVGRIDDDGFVYITDRKKELIITSGGKNIAPAKVEGLLRAHPLISQAVAIGDMRPFVTALIVLDDETAPLWAQARGIPTENLAEQPAVLEEIENLVQQANSVLAQPEKIKKYRVLSQSWTPESGEVTPTLKLKRRVITQRYSEAIDSLYE</sequence>
<dbReference type="InterPro" id="IPR042099">
    <property type="entry name" value="ANL_N_sf"/>
</dbReference>
<evidence type="ECO:0000256" key="1">
    <source>
        <dbReference type="ARBA" id="ARBA00006432"/>
    </source>
</evidence>
<dbReference type="InterPro" id="IPR020845">
    <property type="entry name" value="AMP-binding_CS"/>
</dbReference>
<dbReference type="Gene3D" id="3.40.50.12780">
    <property type="entry name" value="N-terminal domain of ligase-like"/>
    <property type="match status" value="1"/>
</dbReference>
<organism evidence="8 9">
    <name type="scientific">Kibdelosporangium aridum</name>
    <dbReference type="NCBI Taxonomy" id="2030"/>
    <lineage>
        <taxon>Bacteria</taxon>
        <taxon>Bacillati</taxon>
        <taxon>Actinomycetota</taxon>
        <taxon>Actinomycetes</taxon>
        <taxon>Pseudonocardiales</taxon>
        <taxon>Pseudonocardiaceae</taxon>
        <taxon>Kibdelosporangium</taxon>
    </lineage>
</organism>
<reference evidence="8 9" key="1">
    <citation type="submission" date="2017-04" db="EMBL/GenBank/DDBJ databases">
        <authorList>
            <person name="Afonso C.L."/>
            <person name="Miller P.J."/>
            <person name="Scott M.A."/>
            <person name="Spackman E."/>
            <person name="Goraichik I."/>
            <person name="Dimitrov K.M."/>
            <person name="Suarez D.L."/>
            <person name="Swayne D.E."/>
        </authorList>
    </citation>
    <scope>NUCLEOTIDE SEQUENCE [LARGE SCALE GENOMIC DNA]</scope>
    <source>
        <strain evidence="8 9">DSM 43828</strain>
    </source>
</reference>
<evidence type="ECO:0000256" key="2">
    <source>
        <dbReference type="ARBA" id="ARBA00022598"/>
    </source>
</evidence>
<protein>
    <recommendedName>
        <fullName evidence="6">Acyl-CoA synthetase</fullName>
    </recommendedName>
</protein>
<evidence type="ECO:0000259" key="7">
    <source>
        <dbReference type="Pfam" id="PF00501"/>
    </source>
</evidence>
<dbReference type="Pfam" id="PF00501">
    <property type="entry name" value="AMP-binding"/>
    <property type="match status" value="1"/>
</dbReference>
<dbReference type="InterPro" id="IPR045851">
    <property type="entry name" value="AMP-bd_C_sf"/>
</dbReference>
<dbReference type="GO" id="GO:0016020">
    <property type="term" value="C:membrane"/>
    <property type="evidence" value="ECO:0007669"/>
    <property type="project" value="TreeGrafter"/>
</dbReference>
<keyword evidence="4" id="KW-0443">Lipid metabolism</keyword>
<comment type="similarity">
    <text evidence="1">Belongs to the ATP-dependent AMP-binding enzyme family.</text>
</comment>
<dbReference type="Pfam" id="PF23562">
    <property type="entry name" value="AMP-binding_C_3"/>
    <property type="match status" value="1"/>
</dbReference>
<dbReference type="PANTHER" id="PTHR43272">
    <property type="entry name" value="LONG-CHAIN-FATTY-ACID--COA LIGASE"/>
    <property type="match status" value="1"/>
</dbReference>
<dbReference type="CDD" id="cd05907">
    <property type="entry name" value="VL_LC_FACS_like"/>
    <property type="match status" value="1"/>
</dbReference>
<dbReference type="EMBL" id="FWXV01000002">
    <property type="protein sequence ID" value="SMC85314.1"/>
    <property type="molecule type" value="Genomic_DNA"/>
</dbReference>
<feature type="domain" description="AMP-dependent synthetase/ligase" evidence="7">
    <location>
        <begin position="20"/>
        <end position="439"/>
    </location>
</feature>
<dbReference type="RefSeq" id="WP_084425814.1">
    <property type="nucleotide sequence ID" value="NZ_FWXV01000002.1"/>
</dbReference>
<accession>A0A1Y5XEM5</accession>
<dbReference type="OrthoDB" id="9803968at2"/>
<evidence type="ECO:0000256" key="5">
    <source>
        <dbReference type="ARBA" id="ARBA00024484"/>
    </source>
</evidence>
<keyword evidence="3" id="KW-0276">Fatty acid metabolism</keyword>
<dbReference type="SUPFAM" id="SSF56801">
    <property type="entry name" value="Acetyl-CoA synthetase-like"/>
    <property type="match status" value="1"/>
</dbReference>
<evidence type="ECO:0000313" key="9">
    <source>
        <dbReference type="Proteomes" id="UP000192674"/>
    </source>
</evidence>
<dbReference type="PANTHER" id="PTHR43272:SF32">
    <property type="entry name" value="AMP-DEPENDENT SYNTHETASE_LIGASE DOMAIN-CONTAINING PROTEIN"/>
    <property type="match status" value="1"/>
</dbReference>
<dbReference type="InterPro" id="IPR000873">
    <property type="entry name" value="AMP-dep_synth/lig_dom"/>
</dbReference>
<evidence type="ECO:0000256" key="6">
    <source>
        <dbReference type="ARBA" id="ARBA00032875"/>
    </source>
</evidence>
<evidence type="ECO:0000256" key="3">
    <source>
        <dbReference type="ARBA" id="ARBA00022832"/>
    </source>
</evidence>
<keyword evidence="2" id="KW-0436">Ligase</keyword>
<dbReference type="AlphaFoldDB" id="A0A1Y5XEM5"/>
<dbReference type="PROSITE" id="PS00455">
    <property type="entry name" value="AMP_BINDING"/>
    <property type="match status" value="1"/>
</dbReference>
<dbReference type="Gene3D" id="3.30.300.30">
    <property type="match status" value="1"/>
</dbReference>
<proteinExistence type="inferred from homology"/>
<gene>
    <name evidence="8" type="ORF">SAMN05661093_02119</name>
</gene>
<name>A0A1Y5XEM5_KIBAR</name>